<keyword evidence="2 4" id="KW-0547">Nucleotide-binding</keyword>
<keyword evidence="1" id="KW-0436">Ligase</keyword>
<dbReference type="EMBL" id="CP098502">
    <property type="protein sequence ID" value="UTI64739.1"/>
    <property type="molecule type" value="Genomic_DNA"/>
</dbReference>
<evidence type="ECO:0000313" key="6">
    <source>
        <dbReference type="EMBL" id="UTI64739.1"/>
    </source>
</evidence>
<feature type="domain" description="ATP-grasp" evidence="5">
    <location>
        <begin position="113"/>
        <end position="285"/>
    </location>
</feature>
<sequence>MSDPVRPTVLLTGVGKRFDIVSAFSRHARTIAADPSLLAPARYAADLAVVPPRIDDPDYIPYLERLVAEHDVCAVVPLTDLDIHILAAAGDRLPAFVASVETCESMYDKYRTHLELEKRGLPSPPTVLPPARPESYPVMVKPVHGSGARSIHPCADEREMEFFIGYVKEPVMVQRLMGGPEFSVDVLCDLDGVCLNAIPRTMLESRGGESIKGQVIHDEELIDLARRVAEAFAFRGPGTIQMFRDPEIGLGITDVNPRFGGAFPAPMYAALPGRTYPELIVRMAQGERIAPHVGEFRHGHHFTRYYEQLELDADRRPTGRPML</sequence>
<dbReference type="InterPro" id="IPR013815">
    <property type="entry name" value="ATP_grasp_subdomain_1"/>
</dbReference>
<evidence type="ECO:0000313" key="7">
    <source>
        <dbReference type="Proteomes" id="UP001056035"/>
    </source>
</evidence>
<dbReference type="PANTHER" id="PTHR43585:SF2">
    <property type="entry name" value="ATP-GRASP ENZYME FSQD"/>
    <property type="match status" value="1"/>
</dbReference>
<dbReference type="InterPro" id="IPR011761">
    <property type="entry name" value="ATP-grasp"/>
</dbReference>
<dbReference type="Gene3D" id="3.40.50.20">
    <property type="match status" value="1"/>
</dbReference>
<keyword evidence="7" id="KW-1185">Reference proteome</keyword>
<dbReference type="Pfam" id="PF15632">
    <property type="entry name" value="ATPgrasp_Ter"/>
    <property type="match status" value="1"/>
</dbReference>
<evidence type="ECO:0000256" key="4">
    <source>
        <dbReference type="PROSITE-ProRule" id="PRU00409"/>
    </source>
</evidence>
<organism evidence="6 7">
    <name type="scientific">Paraconexibacter antarcticus</name>
    <dbReference type="NCBI Taxonomy" id="2949664"/>
    <lineage>
        <taxon>Bacteria</taxon>
        <taxon>Bacillati</taxon>
        <taxon>Actinomycetota</taxon>
        <taxon>Thermoleophilia</taxon>
        <taxon>Solirubrobacterales</taxon>
        <taxon>Paraconexibacteraceae</taxon>
        <taxon>Paraconexibacter</taxon>
    </lineage>
</organism>
<reference evidence="6 7" key="1">
    <citation type="submission" date="2022-06" db="EMBL/GenBank/DDBJ databases">
        <title>Paraconexibacter antarcticus.</title>
        <authorList>
            <person name="Kim C.S."/>
        </authorList>
    </citation>
    <scope>NUCLEOTIDE SEQUENCE [LARGE SCALE GENOMIC DNA]</scope>
    <source>
        <strain evidence="6 7">02-257</strain>
    </source>
</reference>
<dbReference type="InterPro" id="IPR048764">
    <property type="entry name" value="PylC_N"/>
</dbReference>
<protein>
    <submittedName>
        <fullName evidence="6">ATP-grasp domain-containing protein</fullName>
    </submittedName>
</protein>
<evidence type="ECO:0000256" key="1">
    <source>
        <dbReference type="ARBA" id="ARBA00022598"/>
    </source>
</evidence>
<evidence type="ECO:0000256" key="2">
    <source>
        <dbReference type="ARBA" id="ARBA00022741"/>
    </source>
</evidence>
<name>A0ABY5DUZ0_9ACTN</name>
<gene>
    <name evidence="6" type="ORF">NBH00_00675</name>
</gene>
<dbReference type="PANTHER" id="PTHR43585">
    <property type="entry name" value="FUMIPYRROLE BIOSYNTHESIS PROTEIN C"/>
    <property type="match status" value="1"/>
</dbReference>
<evidence type="ECO:0000256" key="3">
    <source>
        <dbReference type="ARBA" id="ARBA00022840"/>
    </source>
</evidence>
<dbReference type="Pfam" id="PF21360">
    <property type="entry name" value="PylC-like_N"/>
    <property type="match status" value="1"/>
</dbReference>
<dbReference type="InterPro" id="IPR052032">
    <property type="entry name" value="ATP-dep_AA_Ligase"/>
</dbReference>
<dbReference type="RefSeq" id="WP_254571437.1">
    <property type="nucleotide sequence ID" value="NZ_CP098502.1"/>
</dbReference>
<evidence type="ECO:0000259" key="5">
    <source>
        <dbReference type="PROSITE" id="PS50975"/>
    </source>
</evidence>
<accession>A0ABY5DUZ0</accession>
<keyword evidence="3 4" id="KW-0067">ATP-binding</keyword>
<dbReference type="Gene3D" id="3.30.470.20">
    <property type="entry name" value="ATP-grasp fold, B domain"/>
    <property type="match status" value="1"/>
</dbReference>
<dbReference type="Gene3D" id="3.30.1490.20">
    <property type="entry name" value="ATP-grasp fold, A domain"/>
    <property type="match status" value="1"/>
</dbReference>
<proteinExistence type="predicted"/>
<dbReference type="Proteomes" id="UP001056035">
    <property type="component" value="Chromosome"/>
</dbReference>
<dbReference type="PROSITE" id="PS50975">
    <property type="entry name" value="ATP_GRASP"/>
    <property type="match status" value="1"/>
</dbReference>
<dbReference type="SUPFAM" id="SSF56059">
    <property type="entry name" value="Glutathione synthetase ATP-binding domain-like"/>
    <property type="match status" value="1"/>
</dbReference>